<evidence type="ECO:0000259" key="2">
    <source>
        <dbReference type="Pfam" id="PF13462"/>
    </source>
</evidence>
<dbReference type="EMBL" id="UOEH01000049">
    <property type="protein sequence ID" value="VAV90860.1"/>
    <property type="molecule type" value="Genomic_DNA"/>
</dbReference>
<feature type="domain" description="Thioredoxin-like fold" evidence="2">
    <location>
        <begin position="52"/>
        <end position="227"/>
    </location>
</feature>
<organism evidence="3">
    <name type="scientific">hydrothermal vent metagenome</name>
    <dbReference type="NCBI Taxonomy" id="652676"/>
    <lineage>
        <taxon>unclassified sequences</taxon>
        <taxon>metagenomes</taxon>
        <taxon>ecological metagenomes</taxon>
    </lineage>
</organism>
<protein>
    <submittedName>
        <fullName evidence="3">Periplasmic thiol:disulfide interchange protein DsbA</fullName>
    </submittedName>
</protein>
<gene>
    <name evidence="3" type="ORF">MNBD_ALPHA05-884</name>
</gene>
<name>A0A3B0RCQ7_9ZZZZ</name>
<reference evidence="3" key="1">
    <citation type="submission" date="2018-06" db="EMBL/GenBank/DDBJ databases">
        <authorList>
            <person name="Zhirakovskaya E."/>
        </authorList>
    </citation>
    <scope>NUCLEOTIDE SEQUENCE</scope>
</reference>
<accession>A0A3B0RCQ7</accession>
<dbReference type="PANTHER" id="PTHR13887">
    <property type="entry name" value="GLUTATHIONE S-TRANSFERASE KAPPA"/>
    <property type="match status" value="1"/>
</dbReference>
<comment type="similarity">
    <text evidence="1">Belongs to the thioredoxin family. DsbA subfamily.</text>
</comment>
<evidence type="ECO:0000256" key="1">
    <source>
        <dbReference type="ARBA" id="ARBA00005791"/>
    </source>
</evidence>
<dbReference type="InterPro" id="IPR036249">
    <property type="entry name" value="Thioredoxin-like_sf"/>
</dbReference>
<dbReference type="SUPFAM" id="SSF52833">
    <property type="entry name" value="Thioredoxin-like"/>
    <property type="match status" value="1"/>
</dbReference>
<dbReference type="InterPro" id="IPR012336">
    <property type="entry name" value="Thioredoxin-like_fold"/>
</dbReference>
<sequence length="234" mass="25196">MLFSALAFRPAYFVIGAAALALAACGGASSDEAADSAGAETIDESATGAFAEMTRGKADAVVTVIEYASVTCPHCATFHEQVYPTIKENYIDTGKVRFVFREFPTSPANLSIAGSMLARCAADTGGMDAYFLVLDTLFKTQGDPRQRTGWIYSENPREELIKIAAQAGMGEDDLDACINREELLDFLNENVKTGRDKYDIRSTPSFVVNGTVRHFSSVEDMSAALDEAIEKAGE</sequence>
<dbReference type="AlphaFoldDB" id="A0A3B0RCQ7"/>
<dbReference type="Gene3D" id="3.40.30.10">
    <property type="entry name" value="Glutaredoxin"/>
    <property type="match status" value="1"/>
</dbReference>
<evidence type="ECO:0000313" key="3">
    <source>
        <dbReference type="EMBL" id="VAV90860.1"/>
    </source>
</evidence>
<dbReference type="Pfam" id="PF13462">
    <property type="entry name" value="Thioredoxin_4"/>
    <property type="match status" value="1"/>
</dbReference>
<dbReference type="PANTHER" id="PTHR13887:SF56">
    <property type="entry name" value="THIOREDOXIN-LIKE REDUCTASE RV2466C"/>
    <property type="match status" value="1"/>
</dbReference>
<proteinExistence type="inferred from homology"/>